<name>A0A9N9YCM0_9HYPO</name>
<reference evidence="3" key="1">
    <citation type="submission" date="2019-06" db="EMBL/GenBank/DDBJ databases">
        <authorList>
            <person name="Broberg M."/>
        </authorList>
    </citation>
    <scope>NUCLEOTIDE SEQUENCE [LARGE SCALE GENOMIC DNA]</scope>
</reference>
<accession>A0A9N9YCM0</accession>
<dbReference type="AlphaFoldDB" id="A0A9N9YCM0"/>
<dbReference type="Proteomes" id="UP000754883">
    <property type="component" value="Unassembled WGS sequence"/>
</dbReference>
<dbReference type="EMBL" id="CABFNO020001568">
    <property type="protein sequence ID" value="CAH0005228.1"/>
    <property type="molecule type" value="Genomic_DNA"/>
</dbReference>
<organism evidence="2 3">
    <name type="scientific">Clonostachys byssicola</name>
    <dbReference type="NCBI Taxonomy" id="160290"/>
    <lineage>
        <taxon>Eukaryota</taxon>
        <taxon>Fungi</taxon>
        <taxon>Dikarya</taxon>
        <taxon>Ascomycota</taxon>
        <taxon>Pezizomycotina</taxon>
        <taxon>Sordariomycetes</taxon>
        <taxon>Hypocreomycetidae</taxon>
        <taxon>Hypocreales</taxon>
        <taxon>Bionectriaceae</taxon>
        <taxon>Clonostachys</taxon>
    </lineage>
</organism>
<feature type="region of interest" description="Disordered" evidence="1">
    <location>
        <begin position="1"/>
        <end position="44"/>
    </location>
</feature>
<protein>
    <submittedName>
        <fullName evidence="2">Uncharacterized protein</fullName>
    </submittedName>
</protein>
<evidence type="ECO:0000313" key="3">
    <source>
        <dbReference type="Proteomes" id="UP000754883"/>
    </source>
</evidence>
<feature type="compositionally biased region" description="Basic and acidic residues" evidence="1">
    <location>
        <begin position="15"/>
        <end position="25"/>
    </location>
</feature>
<feature type="region of interest" description="Disordered" evidence="1">
    <location>
        <begin position="73"/>
        <end position="195"/>
    </location>
</feature>
<reference evidence="2 3" key="2">
    <citation type="submission" date="2021-10" db="EMBL/GenBank/DDBJ databases">
        <authorList>
            <person name="Piombo E."/>
        </authorList>
    </citation>
    <scope>NUCLEOTIDE SEQUENCE [LARGE SCALE GENOMIC DNA]</scope>
</reference>
<keyword evidence="3" id="KW-1185">Reference proteome</keyword>
<feature type="compositionally biased region" description="Polar residues" evidence="1">
    <location>
        <begin position="1"/>
        <end position="10"/>
    </location>
</feature>
<feature type="compositionally biased region" description="Acidic residues" evidence="1">
    <location>
        <begin position="155"/>
        <end position="169"/>
    </location>
</feature>
<proteinExistence type="predicted"/>
<gene>
    <name evidence="2" type="ORF">CBYS24578_00005918</name>
</gene>
<evidence type="ECO:0000256" key="1">
    <source>
        <dbReference type="SAM" id="MobiDB-lite"/>
    </source>
</evidence>
<sequence>MTTSRVSSSALPPLREGERSRDSHHGTSPSAQVGRHHADQVDAEPVPHVVAVRLLPLPLPLSLRRRRLAAAVLDEGGDGRRDEGNEEQVARGQGRRGDVPGEGAAGAEERAGEVDGADGGPGGDAEEADDLPEVGPEGVGEVRGQDLVGAADVGPDQEGEEGVLVEGEPEGAGGGDEGGGEEEGGGLGGEELGGHCWLIGGFGEVVL</sequence>
<evidence type="ECO:0000313" key="2">
    <source>
        <dbReference type="EMBL" id="CAH0005228.1"/>
    </source>
</evidence>
<comment type="caution">
    <text evidence="2">The sequence shown here is derived from an EMBL/GenBank/DDBJ whole genome shotgun (WGS) entry which is preliminary data.</text>
</comment>